<protein>
    <submittedName>
        <fullName evidence="2">Uncharacterized protein</fullName>
    </submittedName>
</protein>
<evidence type="ECO:0000313" key="2">
    <source>
        <dbReference type="EMBL" id="THG95987.1"/>
    </source>
</evidence>
<comment type="caution">
    <text evidence="2">The sequence shown here is derived from an EMBL/GenBank/DDBJ whole genome shotgun (WGS) entry which is preliminary data.</text>
</comment>
<keyword evidence="3" id="KW-1185">Reference proteome</keyword>
<name>A0A4S4KEU2_9APHY</name>
<evidence type="ECO:0000313" key="3">
    <source>
        <dbReference type="Proteomes" id="UP000309038"/>
    </source>
</evidence>
<reference evidence="2 3" key="1">
    <citation type="submission" date="2019-02" db="EMBL/GenBank/DDBJ databases">
        <title>Genome sequencing of the rare red list fungi Phlebia centrifuga.</title>
        <authorList>
            <person name="Buettner E."/>
            <person name="Kellner H."/>
        </authorList>
    </citation>
    <scope>NUCLEOTIDE SEQUENCE [LARGE SCALE GENOMIC DNA]</scope>
    <source>
        <strain evidence="2 3">DSM 108282</strain>
    </source>
</reference>
<dbReference type="Pfam" id="PF18759">
    <property type="entry name" value="Plavaka"/>
    <property type="match status" value="1"/>
</dbReference>
<dbReference type="Proteomes" id="UP000309038">
    <property type="component" value="Unassembled WGS sequence"/>
</dbReference>
<accession>A0A4S4KEU2</accession>
<dbReference type="AlphaFoldDB" id="A0A4S4KEU2"/>
<dbReference type="EMBL" id="SGPJ01000272">
    <property type="protein sequence ID" value="THG95987.1"/>
    <property type="molecule type" value="Genomic_DNA"/>
</dbReference>
<proteinExistence type="predicted"/>
<organism evidence="2 3">
    <name type="scientific">Hermanssonia centrifuga</name>
    <dbReference type="NCBI Taxonomy" id="98765"/>
    <lineage>
        <taxon>Eukaryota</taxon>
        <taxon>Fungi</taxon>
        <taxon>Dikarya</taxon>
        <taxon>Basidiomycota</taxon>
        <taxon>Agaricomycotina</taxon>
        <taxon>Agaricomycetes</taxon>
        <taxon>Polyporales</taxon>
        <taxon>Meruliaceae</taxon>
        <taxon>Hermanssonia</taxon>
    </lineage>
</organism>
<feature type="compositionally biased region" description="Acidic residues" evidence="1">
    <location>
        <begin position="577"/>
        <end position="588"/>
    </location>
</feature>
<evidence type="ECO:0000256" key="1">
    <source>
        <dbReference type="SAM" id="MobiDB-lite"/>
    </source>
</evidence>
<sequence length="615" mass="69922">MDLWAASLLRFGGEPPFANVKHMHELIDSTPLGDAPWTTMEASYTGELPANPPSWMTAKYELCFRDPRVCARNMLANPDFAKEFDTTPYREYDGRMVRQYCNLLSGDWAWEQADLIAEDPDTHGAMVVPLVLGSDKTTVSVGTGDNEYYPLYISLGNVYNNVRRAHCNAVLVVAFLAIPKAEKKDRSDPKFRKFRRQIFHTSVAAILQSLKVAMSKPEVAQCPDGHFRRVIYSLGPYIADYMEQVLVGNIVQGWCVTCPTPATDLEQPYDDVNMRSRAYTEAVVADMDLKTLWQDYGIVGDLIPFTNDFPRADIHELMAGDILHQLIKGCFKDHLVDWINDYLVLEHGETKGHDIMDQIDRRIRAAPSFPGLRNFKEGRDFKQWTGDDSKGLMKVYLPAVVHFLPSDMVRALSTFTDFCYLVRRSVHTDETIQEIQDCLDRYHTYREIFRTTGVREEGFSSLPRQHSAWHYPGHIRRHGAPNGLCSSITESKHIKAVKEPWRRSNHYEALSQMLLTNQRVDKLAAARTDFKARRMLEGTCLTETLKALLKEMQKNEERELENGETEGGMMAERASESDSDEEDDDDDAVGILEGPRLLGDVVLARRPGALILFVL</sequence>
<feature type="region of interest" description="Disordered" evidence="1">
    <location>
        <begin position="555"/>
        <end position="590"/>
    </location>
</feature>
<gene>
    <name evidence="2" type="ORF">EW026_g5759</name>
</gene>
<dbReference type="InterPro" id="IPR041078">
    <property type="entry name" value="Plavaka"/>
</dbReference>